<dbReference type="GO" id="GO:0016197">
    <property type="term" value="P:endosomal transport"/>
    <property type="evidence" value="ECO:0007669"/>
    <property type="project" value="TreeGrafter"/>
</dbReference>
<evidence type="ECO:0000313" key="3">
    <source>
        <dbReference type="Proteomes" id="UP000593560"/>
    </source>
</evidence>
<evidence type="ECO:0000259" key="1">
    <source>
        <dbReference type="Pfam" id="PF09758"/>
    </source>
</evidence>
<dbReference type="Proteomes" id="UP000593560">
    <property type="component" value="Unassembled WGS sequence"/>
</dbReference>
<dbReference type="GO" id="GO:0005770">
    <property type="term" value="C:late endosome"/>
    <property type="evidence" value="ECO:0007669"/>
    <property type="project" value="TreeGrafter"/>
</dbReference>
<dbReference type="InterPro" id="IPR019155">
    <property type="entry name" value="CLEC16A/TT9_N"/>
</dbReference>
<dbReference type="PANTHER" id="PTHR21481">
    <property type="entry name" value="PROTEIN CLEC16A"/>
    <property type="match status" value="1"/>
</dbReference>
<dbReference type="EMBL" id="JABFAD010000013">
    <property type="protein sequence ID" value="MBA0817100.1"/>
    <property type="molecule type" value="Genomic_DNA"/>
</dbReference>
<dbReference type="PANTHER" id="PTHR21481:SF4">
    <property type="entry name" value="PROTEIN TRANSPARENT TESTA 9"/>
    <property type="match status" value="1"/>
</dbReference>
<organism evidence="2 3">
    <name type="scientific">Gossypium harknessii</name>
    <dbReference type="NCBI Taxonomy" id="34285"/>
    <lineage>
        <taxon>Eukaryota</taxon>
        <taxon>Viridiplantae</taxon>
        <taxon>Streptophyta</taxon>
        <taxon>Embryophyta</taxon>
        <taxon>Tracheophyta</taxon>
        <taxon>Spermatophyta</taxon>
        <taxon>Magnoliopsida</taxon>
        <taxon>eudicotyledons</taxon>
        <taxon>Gunneridae</taxon>
        <taxon>Pentapetalae</taxon>
        <taxon>rosids</taxon>
        <taxon>malvids</taxon>
        <taxon>Malvales</taxon>
        <taxon>Malvaceae</taxon>
        <taxon>Malvoideae</taxon>
        <taxon>Gossypium</taxon>
    </lineage>
</organism>
<sequence length="408" mass="45165">MLCFLVCRYLTNQLQKVQIVNDVNKDFVIEALRSIAELLTYGDQHDSSFFEAISGKLNKNTISLLLKTQGEEVVSFPLYVEAIRFAFHEESMVRTAVRAITLNVYHVGDEFVNKFIASAPHSDYFSNLVSFFRDQCINLSKLFSERPKNPCLESVSAMLAKVDEIEDNLYYFSDVISAGIPVVGSLITDNILQLLILPLLFPALQIDADSNLKIGAVTSLYLLCCILRIVKIKDLANTIAAALLYPLETFAANSEVKINGYVSGNNCANESEEPLVDSVTPVNAGQLCVHIPNKATSSQVHPGGIIAERDFSCSHLSLRETLLSYVTDGDDARALGSLSVLATLLQTKGNNDEVCVTNLFSIAIFLMNIYIVELDESMLDGLGILPQRKQHKKLLLVSFNVSHCLQWE</sequence>
<dbReference type="GO" id="GO:0007034">
    <property type="term" value="P:vacuolar transport"/>
    <property type="evidence" value="ECO:0007669"/>
    <property type="project" value="TreeGrafter"/>
</dbReference>
<dbReference type="InterPro" id="IPR039272">
    <property type="entry name" value="CLEC16A/TT9"/>
</dbReference>
<dbReference type="GO" id="GO:1901096">
    <property type="term" value="P:regulation of autophagosome maturation"/>
    <property type="evidence" value="ECO:0007669"/>
    <property type="project" value="TreeGrafter"/>
</dbReference>
<dbReference type="Pfam" id="PF09758">
    <property type="entry name" value="FPL"/>
    <property type="match status" value="1"/>
</dbReference>
<accession>A0A7J9I4T1</accession>
<proteinExistence type="predicted"/>
<comment type="caution">
    <text evidence="2">The sequence shown here is derived from an EMBL/GenBank/DDBJ whole genome shotgun (WGS) entry which is preliminary data.</text>
</comment>
<dbReference type="AlphaFoldDB" id="A0A7J9I4T1"/>
<protein>
    <recommendedName>
        <fullName evidence="1">FPL domain-containing protein</fullName>
    </recommendedName>
</protein>
<evidence type="ECO:0000313" key="2">
    <source>
        <dbReference type="EMBL" id="MBA0817100.1"/>
    </source>
</evidence>
<gene>
    <name evidence="2" type="ORF">Gohar_001688</name>
</gene>
<dbReference type="GO" id="GO:0005794">
    <property type="term" value="C:Golgi apparatus"/>
    <property type="evidence" value="ECO:0007669"/>
    <property type="project" value="TreeGrafter"/>
</dbReference>
<feature type="domain" description="FPL" evidence="1">
    <location>
        <begin position="48"/>
        <end position="105"/>
    </location>
</feature>
<name>A0A7J9I4T1_9ROSI</name>
<dbReference type="OrthoDB" id="294052at2759"/>
<keyword evidence="3" id="KW-1185">Reference proteome</keyword>
<reference evidence="2 3" key="1">
    <citation type="journal article" date="2019" name="Genome Biol. Evol.">
        <title>Insights into the evolution of the New World diploid cottons (Gossypium, subgenus Houzingenia) based on genome sequencing.</title>
        <authorList>
            <person name="Grover C.E."/>
            <person name="Arick M.A. 2nd"/>
            <person name="Thrash A."/>
            <person name="Conover J.L."/>
            <person name="Sanders W.S."/>
            <person name="Peterson D.G."/>
            <person name="Frelichowski J.E."/>
            <person name="Scheffler J.A."/>
            <person name="Scheffler B.E."/>
            <person name="Wendel J.F."/>
        </authorList>
    </citation>
    <scope>NUCLEOTIDE SEQUENCE [LARGE SCALE GENOMIC DNA]</scope>
    <source>
        <strain evidence="2">0</strain>
        <tissue evidence="2">Leaf</tissue>
    </source>
</reference>